<keyword evidence="2" id="KW-1185">Reference proteome</keyword>
<evidence type="ECO:0000313" key="2">
    <source>
        <dbReference type="Proteomes" id="UP000593979"/>
    </source>
</evidence>
<dbReference type="EMBL" id="MT774383">
    <property type="protein sequence ID" value="QOR58755.1"/>
    <property type="molecule type" value="Genomic_DNA"/>
</dbReference>
<accession>A0A7M1RWF6</accession>
<dbReference type="GeneID" id="65129236"/>
<dbReference type="Proteomes" id="UP000593979">
    <property type="component" value="Segment"/>
</dbReference>
<organism evidence="1 2">
    <name type="scientific">uncultured phage cr11_1</name>
    <dbReference type="NCBI Taxonomy" id="2772067"/>
    <lineage>
        <taxon>Viruses</taxon>
        <taxon>Duplodnaviria</taxon>
        <taxon>Heunggongvirae</taxon>
        <taxon>Uroviricota</taxon>
        <taxon>Caudoviricetes</taxon>
        <taxon>Crassvirales</taxon>
        <taxon>Intestiviridae</taxon>
        <taxon>Crudevirinae</taxon>
        <taxon>Delmidovirus</taxon>
        <taxon>Delmidovirus splanchnicus</taxon>
    </lineage>
</organism>
<reference evidence="1 2" key="1">
    <citation type="submission" date="2020-07" db="EMBL/GenBank/DDBJ databases">
        <title>Taxonomic proposal: Crassvirales, a new order of highly abundant and diverse bacterial viruses.</title>
        <authorList>
            <person name="Shkoporov A.N."/>
            <person name="Stockdale S.R."/>
            <person name="Guerin E."/>
            <person name="Ross R.P."/>
            <person name="Hill C."/>
        </authorList>
    </citation>
    <scope>NUCLEOTIDE SEQUENCE [LARGE SCALE GENOMIC DNA]</scope>
</reference>
<dbReference type="KEGG" id="vg:65129236"/>
<dbReference type="RefSeq" id="YP_010110913.1">
    <property type="nucleotide sequence ID" value="NC_055876.1"/>
</dbReference>
<protein>
    <submittedName>
        <fullName evidence="1">Uncharacterized protein</fullName>
    </submittedName>
</protein>
<sequence length="90" mass="10309">MDNKEELITAELQESNFDKACGFRIGDTVWFSTERCYGVIEDKSVDIRTNIPYYTVRTTPNRVCSFVPEHFLKKSRTLASALHCSPVIAF</sequence>
<name>A0A7M1RWF6_9CAUD</name>
<evidence type="ECO:0000313" key="1">
    <source>
        <dbReference type="EMBL" id="QOR58755.1"/>
    </source>
</evidence>
<proteinExistence type="predicted"/>